<evidence type="ECO:0000313" key="2">
    <source>
        <dbReference type="Proteomes" id="UP000030012"/>
    </source>
</evidence>
<evidence type="ECO:0000313" key="1">
    <source>
        <dbReference type="EMBL" id="KGM94540.1"/>
    </source>
</evidence>
<dbReference type="AlphaFoldDB" id="A0A0A0I4A8"/>
<gene>
    <name evidence="1" type="ORF">Z968_11615</name>
</gene>
<dbReference type="RefSeq" id="WP_039256160.1">
    <property type="nucleotide sequence ID" value="NZ_JENJ01000070.1"/>
</dbReference>
<reference evidence="1 2" key="1">
    <citation type="submission" date="2014-01" db="EMBL/GenBank/DDBJ databases">
        <title>Plasmidome dynamics in the species complex Clostridium novyi sensu lato converts strains of independent lineages into distinctly different pathogens.</title>
        <authorList>
            <person name="Skarin H."/>
            <person name="Segerman B."/>
        </authorList>
    </citation>
    <scope>NUCLEOTIDE SEQUENCE [LARGE SCALE GENOMIC DNA]</scope>
    <source>
        <strain evidence="1 2">4552</strain>
    </source>
</reference>
<sequence>MNKIKKVASLLLIFIFITIQLLCIPTFAIENKKSSLKSQFQLNGNIKYVVSKDQLEKFKFSIKVKANKSGEYVLGDNINYGAITYTDVNGASEEKRFKTEKFNVKDGKEALSVDKMGLILGESDLNIVEKDIKLMNGFRYKVGTVINIGYGQKAEEFIQNDSILKSSILNIKTVGKSNFKLYSIEGNKLQLVKGITNINNNEIKITRNTLKKNGKYILIQDIITNEDENKEYTIENSIELQNDKNKVSTKGNMKVNLVNCLPNLD</sequence>
<dbReference type="Proteomes" id="UP000030012">
    <property type="component" value="Unassembled WGS sequence"/>
</dbReference>
<protein>
    <submittedName>
        <fullName evidence="1">Uncharacterized protein</fullName>
    </submittedName>
</protein>
<name>A0A0A0I4A8_CLONO</name>
<dbReference type="EMBL" id="JENJ01000070">
    <property type="protein sequence ID" value="KGM94540.1"/>
    <property type="molecule type" value="Genomic_DNA"/>
</dbReference>
<comment type="caution">
    <text evidence="1">The sequence shown here is derived from an EMBL/GenBank/DDBJ whole genome shotgun (WGS) entry which is preliminary data.</text>
</comment>
<organism evidence="1 2">
    <name type="scientific">Clostridium novyi A str. 4552</name>
    <dbReference type="NCBI Taxonomy" id="1444289"/>
    <lineage>
        <taxon>Bacteria</taxon>
        <taxon>Bacillati</taxon>
        <taxon>Bacillota</taxon>
        <taxon>Clostridia</taxon>
        <taxon>Eubacteriales</taxon>
        <taxon>Clostridiaceae</taxon>
        <taxon>Clostridium</taxon>
    </lineage>
</organism>
<accession>A0A0A0I4A8</accession>
<proteinExistence type="predicted"/>